<evidence type="ECO:0000256" key="1">
    <source>
        <dbReference type="SAM" id="MobiDB-lite"/>
    </source>
</evidence>
<dbReference type="OrthoDB" id="4267316at2759"/>
<evidence type="ECO:0000313" key="3">
    <source>
        <dbReference type="Proteomes" id="UP000094444"/>
    </source>
</evidence>
<reference evidence="2" key="1">
    <citation type="submission" date="2017-09" db="EMBL/GenBank/DDBJ databases">
        <title>Polyketide synthases of a Diaporthe helianthi virulent isolate.</title>
        <authorList>
            <person name="Baroncelli R."/>
        </authorList>
    </citation>
    <scope>NUCLEOTIDE SEQUENCE [LARGE SCALE GENOMIC DNA]</scope>
    <source>
        <strain evidence="2">7/96</strain>
    </source>
</reference>
<feature type="compositionally biased region" description="Low complexity" evidence="1">
    <location>
        <begin position="46"/>
        <end position="55"/>
    </location>
</feature>
<protein>
    <submittedName>
        <fullName evidence="2">Uncharacterized protein</fullName>
    </submittedName>
</protein>
<dbReference type="Proteomes" id="UP000094444">
    <property type="component" value="Unassembled WGS sequence"/>
</dbReference>
<name>A0A2P5I8P0_DIAHE</name>
<proteinExistence type="predicted"/>
<evidence type="ECO:0000313" key="2">
    <source>
        <dbReference type="EMBL" id="POS78858.1"/>
    </source>
</evidence>
<feature type="region of interest" description="Disordered" evidence="1">
    <location>
        <begin position="1"/>
        <end position="60"/>
    </location>
</feature>
<dbReference type="AlphaFoldDB" id="A0A2P5I8P0"/>
<sequence>MGTGQGSKWSLSASLEPPPLPYVRGAHFEIQPHTPPPPFDNTNGYNNPDPNEWNPNPWPFGNHAPKGIVAQYLAHPPRKPRGKTPPEDQVKHDLVVTQQIRCGNDCLAQVVRCRVDGEERVAKIFDPLYVGIARCNKYGFPPTYYSERFYSCEAAVYKRIEESGLNGQ</sequence>
<organism evidence="2 3">
    <name type="scientific">Diaporthe helianthi</name>
    <dbReference type="NCBI Taxonomy" id="158607"/>
    <lineage>
        <taxon>Eukaryota</taxon>
        <taxon>Fungi</taxon>
        <taxon>Dikarya</taxon>
        <taxon>Ascomycota</taxon>
        <taxon>Pezizomycotina</taxon>
        <taxon>Sordariomycetes</taxon>
        <taxon>Sordariomycetidae</taxon>
        <taxon>Diaporthales</taxon>
        <taxon>Diaporthaceae</taxon>
        <taxon>Diaporthe</taxon>
    </lineage>
</organism>
<gene>
    <name evidence="2" type="ORF">DHEL01_v202734</name>
</gene>
<dbReference type="EMBL" id="MAVT02000154">
    <property type="protein sequence ID" value="POS78858.1"/>
    <property type="molecule type" value="Genomic_DNA"/>
</dbReference>
<accession>A0A2P5I8P0</accession>
<dbReference type="InParanoid" id="A0A2P5I8P0"/>
<comment type="caution">
    <text evidence="2">The sequence shown here is derived from an EMBL/GenBank/DDBJ whole genome shotgun (WGS) entry which is preliminary data.</text>
</comment>
<keyword evidence="3" id="KW-1185">Reference proteome</keyword>